<dbReference type="AlphaFoldDB" id="W0EC79"/>
<dbReference type="Proteomes" id="UP000010847">
    <property type="component" value="Chromosome"/>
</dbReference>
<accession>W0EC79</accession>
<dbReference type="EMBL" id="CP007032">
    <property type="protein sequence ID" value="AHF08367.1"/>
    <property type="molecule type" value="Genomic_DNA"/>
</dbReference>
<keyword evidence="1" id="KW-1133">Transmembrane helix</keyword>
<sequence length="33" mass="4048">MDLLNFNEFWLILFLGVSGYLLYTRRSRESHKK</sequence>
<keyword evidence="1" id="KW-0812">Transmembrane</keyword>
<feature type="transmembrane region" description="Helical" evidence="1">
    <location>
        <begin position="6"/>
        <end position="23"/>
    </location>
</feature>
<name>W0EC79_9FIRM</name>
<evidence type="ECO:0000256" key="1">
    <source>
        <dbReference type="SAM" id="Phobius"/>
    </source>
</evidence>
<keyword evidence="3" id="KW-1185">Reference proteome</keyword>
<evidence type="ECO:0000313" key="2">
    <source>
        <dbReference type="EMBL" id="AHF08367.1"/>
    </source>
</evidence>
<proteinExistence type="predicted"/>
<reference evidence="2 3" key="1">
    <citation type="submission" date="2013-12" db="EMBL/GenBank/DDBJ databases">
        <authorList>
            <consortium name="DOE Joint Genome Institute"/>
            <person name="Smidt H."/>
            <person name="Huntemann M."/>
            <person name="Han J."/>
            <person name="Chen A."/>
            <person name="Kyrpides N."/>
            <person name="Mavromatis K."/>
            <person name="Markowitz V."/>
            <person name="Palaniappan K."/>
            <person name="Ivanova N."/>
            <person name="Schaumberg A."/>
            <person name="Pati A."/>
            <person name="Liolios K."/>
            <person name="Nordberg H.P."/>
            <person name="Cantor M.N."/>
            <person name="Hua S.X."/>
            <person name="Woyke T."/>
        </authorList>
    </citation>
    <scope>NUCLEOTIDE SEQUENCE [LARGE SCALE GENOMIC DNA]</scope>
    <source>
        <strain evidence="3">DSM 15288</strain>
    </source>
</reference>
<organism evidence="2 3">
    <name type="scientific">Desulfitobacterium metallireducens DSM 15288</name>
    <dbReference type="NCBI Taxonomy" id="871968"/>
    <lineage>
        <taxon>Bacteria</taxon>
        <taxon>Bacillati</taxon>
        <taxon>Bacillota</taxon>
        <taxon>Clostridia</taxon>
        <taxon>Eubacteriales</taxon>
        <taxon>Desulfitobacteriaceae</taxon>
        <taxon>Desulfitobacterium</taxon>
    </lineage>
</organism>
<dbReference type="STRING" id="871968.DESME_00980"/>
<gene>
    <name evidence="2" type="ORF">DESME_00980</name>
</gene>
<evidence type="ECO:0000313" key="3">
    <source>
        <dbReference type="Proteomes" id="UP000010847"/>
    </source>
</evidence>
<protein>
    <submittedName>
        <fullName evidence="2">Uncharacterized protein</fullName>
    </submittedName>
</protein>
<dbReference type="KEGG" id="dmt:DESME_00980"/>
<keyword evidence="1" id="KW-0472">Membrane</keyword>
<dbReference type="HOGENOM" id="CLU_3381546_0_0_9"/>